<feature type="transmembrane region" description="Helical" evidence="2">
    <location>
        <begin position="173"/>
        <end position="193"/>
    </location>
</feature>
<dbReference type="AlphaFoldDB" id="A0A6C0LNT4"/>
<organism evidence="3">
    <name type="scientific">viral metagenome</name>
    <dbReference type="NCBI Taxonomy" id="1070528"/>
    <lineage>
        <taxon>unclassified sequences</taxon>
        <taxon>metagenomes</taxon>
        <taxon>organismal metagenomes</taxon>
    </lineage>
</organism>
<proteinExistence type="predicted"/>
<sequence>MSSCPKQRERERDKKEKCEKDLKNLNAKYNDANTKYKDIKKKYDTLDKSYATLNTNYGKCVGDYKTLQNNYKTLNTNFNNLNASYNVQASNNTGLLDNLRVTESFQEGAEALTDEQQEIIYDTLIKNDIKYYDTIAVENSKLDTEIQKLKNNYSTDGQKANYQSQQLYVINNAIFYMSMFYFTLLAILIYYLYYSKTLSFYIKLAIIAGVLIYPYIILPFERFLLYLGKYILSFITGNPAVRAS</sequence>
<evidence type="ECO:0000313" key="3">
    <source>
        <dbReference type="EMBL" id="QHU32399.1"/>
    </source>
</evidence>
<dbReference type="EMBL" id="MN740540">
    <property type="protein sequence ID" value="QHU32399.1"/>
    <property type="molecule type" value="Genomic_DNA"/>
</dbReference>
<name>A0A6C0LNT4_9ZZZZ</name>
<keyword evidence="2" id="KW-0472">Membrane</keyword>
<keyword evidence="1" id="KW-0175">Coiled coil</keyword>
<evidence type="ECO:0000256" key="2">
    <source>
        <dbReference type="SAM" id="Phobius"/>
    </source>
</evidence>
<feature type="transmembrane region" description="Helical" evidence="2">
    <location>
        <begin position="200"/>
        <end position="217"/>
    </location>
</feature>
<evidence type="ECO:0000256" key="1">
    <source>
        <dbReference type="SAM" id="Coils"/>
    </source>
</evidence>
<accession>A0A6C0LNT4</accession>
<feature type="coiled-coil region" evidence="1">
    <location>
        <begin position="8"/>
        <end position="84"/>
    </location>
</feature>
<keyword evidence="2" id="KW-1133">Transmembrane helix</keyword>
<keyword evidence="2" id="KW-0812">Transmembrane</keyword>
<protein>
    <submittedName>
        <fullName evidence="3">Uncharacterized protein</fullName>
    </submittedName>
</protein>
<reference evidence="3" key="1">
    <citation type="journal article" date="2020" name="Nature">
        <title>Giant virus diversity and host interactions through global metagenomics.</title>
        <authorList>
            <person name="Schulz F."/>
            <person name="Roux S."/>
            <person name="Paez-Espino D."/>
            <person name="Jungbluth S."/>
            <person name="Walsh D.A."/>
            <person name="Denef V.J."/>
            <person name="McMahon K.D."/>
            <person name="Konstantinidis K.T."/>
            <person name="Eloe-Fadrosh E.A."/>
            <person name="Kyrpides N.C."/>
            <person name="Woyke T."/>
        </authorList>
    </citation>
    <scope>NUCLEOTIDE SEQUENCE</scope>
    <source>
        <strain evidence="3">GVMAG-M-3300027969-2</strain>
    </source>
</reference>